<feature type="region of interest" description="Disordered" evidence="11">
    <location>
        <begin position="461"/>
        <end position="578"/>
    </location>
</feature>
<evidence type="ECO:0000256" key="6">
    <source>
        <dbReference type="ARBA" id="ARBA00022691"/>
    </source>
</evidence>
<keyword evidence="5 10" id="KW-0808">Transferase</keyword>
<gene>
    <name evidence="13" type="ORF">EW146_g1598</name>
</gene>
<evidence type="ECO:0000256" key="3">
    <source>
        <dbReference type="ARBA" id="ARBA00022555"/>
    </source>
</evidence>
<dbReference type="GO" id="GO:0016428">
    <property type="term" value="F:tRNA (cytidine-5-)-methyltransferase activity"/>
    <property type="evidence" value="ECO:0007669"/>
    <property type="project" value="InterPro"/>
</dbReference>
<comment type="caution">
    <text evidence="13">The sequence shown here is derived from an EMBL/GenBank/DDBJ whole genome shotgun (WGS) entry which is preliminary data.</text>
</comment>
<dbReference type="AlphaFoldDB" id="A0A4S4M5M1"/>
<dbReference type="InterPro" id="IPR001678">
    <property type="entry name" value="MeTrfase_RsmB-F_NOP2_dom"/>
</dbReference>
<evidence type="ECO:0000256" key="8">
    <source>
        <dbReference type="ARBA" id="ARBA00022884"/>
    </source>
</evidence>
<comment type="caution">
    <text evidence="10">Lacks conserved residue(s) required for the propagation of feature annotation.</text>
</comment>
<evidence type="ECO:0000313" key="14">
    <source>
        <dbReference type="Proteomes" id="UP000310158"/>
    </source>
</evidence>
<feature type="compositionally biased region" description="Acidic residues" evidence="11">
    <location>
        <begin position="517"/>
        <end position="533"/>
    </location>
</feature>
<dbReference type="Proteomes" id="UP000310158">
    <property type="component" value="Unassembled WGS sequence"/>
</dbReference>
<feature type="compositionally biased region" description="Basic and acidic residues" evidence="11">
    <location>
        <begin position="470"/>
        <end position="494"/>
    </location>
</feature>
<dbReference type="InterPro" id="IPR023267">
    <property type="entry name" value="RCMT"/>
</dbReference>
<evidence type="ECO:0000256" key="10">
    <source>
        <dbReference type="PROSITE-ProRule" id="PRU01023"/>
    </source>
</evidence>
<sequence length="838" mass="91255">MDKLREPLPTTFRVAGSRQTAMVLKETIEKTYVPQLASVVFEDEPVGPPVQLSWYPDGLAWQLNVPKKVLRKSPEFKKFHSFLVFETEVVRLVVSLPSSLPPSLSPLSRARARAHLGEIYPDKKPSRCCPPSFSTSSRTIKSSTCAPHPDPRSVSPFVVPFRCSPPTTYPSPISPISLSPSPRVARIAQTAQLLEALHSTECSVPPGLLIANDSDYKRTHLLIHQSARLPSPCFMVTNVDASIFPALRLPFAPGQDSEAEAEAEVDVGKERKRRRGGMGGRALLFDRILCDVPCSGDGTLRKNVGIWKYWNPMDGNGLHGLQLRILQRAMRMLHPEGRIVYSTCSLNPVENEAVVTEALRIVPGFELVDVSEQMPTLVRRPGLTAWVPAADRDLTFLETYDAYMRSLPETKCGEARLGRSHWPPAESELGALHLERCMRVYPHLQDTGGFFVAVLRRKEGAPNGAAPSIKEGKRVAEESKVSDERETKKMRLGEDDGEDVSMTTATPPGKSRREDAVESGEAMDEDDAEESEPTEPSTPAPDAPATASAPAKDNGKGKGKGKEKQSGDGGFKESPYTFVAPDDPIVQGCIRQLSLTPTFPSSNILVRNPAGEPARSLYLTNDLVHAVLQSNDFKRMRLMTAGTKIFTKHEGVARAEASAEGRDTPFRLLSEGLPAVLPYVQPESIVDACIADLRTLLEDYYPLVTAFGEPFREALGAKPMGSHVVKFKEGSADGGASLTHDLVLPIWKSATSVSLMIDKKAKSALSLRVFGEDLTVAGREAAQKQAQKQARTASEAQTTTAISVEATPALDAMQEEEDVTVRAVEAARVDAGEGQVST</sequence>
<feature type="binding site" evidence="10">
    <location>
        <position position="291"/>
    </location>
    <ligand>
        <name>S-adenosyl-L-methionine</name>
        <dbReference type="ChEBI" id="CHEBI:59789"/>
    </ligand>
</feature>
<dbReference type="GO" id="GO:0005737">
    <property type="term" value="C:cytoplasm"/>
    <property type="evidence" value="ECO:0007669"/>
    <property type="project" value="TreeGrafter"/>
</dbReference>
<keyword evidence="4 10" id="KW-0489">Methyltransferase</keyword>
<evidence type="ECO:0000256" key="2">
    <source>
        <dbReference type="ARBA" id="ARBA00007494"/>
    </source>
</evidence>
<dbReference type="Pfam" id="PF25378">
    <property type="entry name" value="PUA_NSUN2"/>
    <property type="match status" value="1"/>
</dbReference>
<dbReference type="EMBL" id="SGPL01000040">
    <property type="protein sequence ID" value="THH19611.1"/>
    <property type="molecule type" value="Genomic_DNA"/>
</dbReference>
<keyword evidence="7" id="KW-0819">tRNA processing</keyword>
<comment type="similarity">
    <text evidence="2 10">Belongs to the class I-like SAM-binding methyltransferase superfamily. RsmB/NOP family.</text>
</comment>
<reference evidence="13 14" key="1">
    <citation type="submission" date="2019-02" db="EMBL/GenBank/DDBJ databases">
        <title>Genome sequencing of the rare red list fungi Bondarzewia mesenterica.</title>
        <authorList>
            <person name="Buettner E."/>
            <person name="Kellner H."/>
        </authorList>
    </citation>
    <scope>NUCLEOTIDE SEQUENCE [LARGE SCALE GENOMIC DNA]</scope>
    <source>
        <strain evidence="13 14">DSM 108281</strain>
    </source>
</reference>
<keyword evidence="6 10" id="KW-0949">S-adenosyl-L-methionine</keyword>
<evidence type="ECO:0000256" key="11">
    <source>
        <dbReference type="SAM" id="MobiDB-lite"/>
    </source>
</evidence>
<dbReference type="SUPFAM" id="SSF53335">
    <property type="entry name" value="S-adenosyl-L-methionine-dependent methyltransferases"/>
    <property type="match status" value="1"/>
</dbReference>
<dbReference type="InterPro" id="IPR023270">
    <property type="entry name" value="RCMT_NCL1"/>
</dbReference>
<feature type="active site" description="Nucleophile" evidence="10">
    <location>
        <position position="344"/>
    </location>
</feature>
<keyword evidence="8 10" id="KW-0694">RNA-binding</keyword>
<evidence type="ECO:0000256" key="7">
    <source>
        <dbReference type="ARBA" id="ARBA00022694"/>
    </source>
</evidence>
<feature type="compositionally biased region" description="Basic and acidic residues" evidence="11">
    <location>
        <begin position="553"/>
        <end position="566"/>
    </location>
</feature>
<keyword evidence="14" id="KW-1185">Reference proteome</keyword>
<evidence type="ECO:0000256" key="4">
    <source>
        <dbReference type="ARBA" id="ARBA00022603"/>
    </source>
</evidence>
<dbReference type="GO" id="GO:0030488">
    <property type="term" value="P:tRNA methylation"/>
    <property type="evidence" value="ECO:0007669"/>
    <property type="project" value="TreeGrafter"/>
</dbReference>
<dbReference type="PANTHER" id="PTHR22808:SF1">
    <property type="entry name" value="RNA CYTOSINE-C(5)-METHYLTRANSFERASE NSUN2-RELATED"/>
    <property type="match status" value="1"/>
</dbReference>
<evidence type="ECO:0000313" key="13">
    <source>
        <dbReference type="EMBL" id="THH19611.1"/>
    </source>
</evidence>
<dbReference type="PANTHER" id="PTHR22808">
    <property type="entry name" value="NCL1 YEAST -RELATED NOL1/NOP2/FMU SUN DOMAIN-CONTAINING"/>
    <property type="match status" value="1"/>
</dbReference>
<feature type="domain" description="SAM-dependent MTase RsmB/NOP-type" evidence="12">
    <location>
        <begin position="285"/>
        <end position="458"/>
    </location>
</feature>
<evidence type="ECO:0000256" key="5">
    <source>
        <dbReference type="ARBA" id="ARBA00022679"/>
    </source>
</evidence>
<dbReference type="GO" id="GO:0005634">
    <property type="term" value="C:nucleus"/>
    <property type="evidence" value="ECO:0007669"/>
    <property type="project" value="UniProtKB-SubCell"/>
</dbReference>
<accession>A0A4S4M5M1</accession>
<feature type="compositionally biased region" description="Low complexity" evidence="11">
    <location>
        <begin position="543"/>
        <end position="552"/>
    </location>
</feature>
<proteinExistence type="inferred from homology"/>
<organism evidence="13 14">
    <name type="scientific">Bondarzewia mesenterica</name>
    <dbReference type="NCBI Taxonomy" id="1095465"/>
    <lineage>
        <taxon>Eukaryota</taxon>
        <taxon>Fungi</taxon>
        <taxon>Dikarya</taxon>
        <taxon>Basidiomycota</taxon>
        <taxon>Agaricomycotina</taxon>
        <taxon>Agaricomycetes</taxon>
        <taxon>Russulales</taxon>
        <taxon>Bondarzewiaceae</taxon>
        <taxon>Bondarzewia</taxon>
    </lineage>
</organism>
<protein>
    <recommendedName>
        <fullName evidence="12">SAM-dependent MTase RsmB/NOP-type domain-containing protein</fullName>
    </recommendedName>
</protein>
<dbReference type="InterPro" id="IPR057285">
    <property type="entry name" value="Pre-PUA_NSUN2"/>
</dbReference>
<dbReference type="Pfam" id="PF25376">
    <property type="entry name" value="Pre-PUA_NSUN2"/>
    <property type="match status" value="1"/>
</dbReference>
<dbReference type="InterPro" id="IPR049560">
    <property type="entry name" value="MeTrfase_RsmB-F_NOP2_cat"/>
</dbReference>
<evidence type="ECO:0000256" key="9">
    <source>
        <dbReference type="ARBA" id="ARBA00023242"/>
    </source>
</evidence>
<dbReference type="PROSITE" id="PS01153">
    <property type="entry name" value="NOL1_NOP2_SUN"/>
    <property type="match status" value="1"/>
</dbReference>
<evidence type="ECO:0000256" key="1">
    <source>
        <dbReference type="ARBA" id="ARBA00004123"/>
    </source>
</evidence>
<dbReference type="PRINTS" id="PR02008">
    <property type="entry name" value="RCMTFAMILY"/>
</dbReference>
<keyword evidence="3" id="KW-0820">tRNA-binding</keyword>
<dbReference type="Pfam" id="PF01189">
    <property type="entry name" value="Methyltr_RsmB-F"/>
    <property type="match status" value="1"/>
</dbReference>
<dbReference type="PROSITE" id="PS51686">
    <property type="entry name" value="SAM_MT_RSMB_NOP"/>
    <property type="match status" value="1"/>
</dbReference>
<dbReference type="InterPro" id="IPR018314">
    <property type="entry name" value="RsmB/NOL1/NOP2-like_CS"/>
</dbReference>
<keyword evidence="9" id="KW-0539">Nucleus</keyword>
<dbReference type="InterPro" id="IPR057286">
    <property type="entry name" value="PUA_NSUN2"/>
</dbReference>
<comment type="subcellular location">
    <subcellularLocation>
        <location evidence="1">Nucleus</location>
    </subcellularLocation>
</comment>
<evidence type="ECO:0000259" key="12">
    <source>
        <dbReference type="PROSITE" id="PS51686"/>
    </source>
</evidence>
<dbReference type="Gene3D" id="3.40.50.150">
    <property type="entry name" value="Vaccinia Virus protein VP39"/>
    <property type="match status" value="1"/>
</dbReference>
<dbReference type="PRINTS" id="PR02011">
    <property type="entry name" value="RCMTNCL1"/>
</dbReference>
<dbReference type="InterPro" id="IPR029063">
    <property type="entry name" value="SAM-dependent_MTases_sf"/>
</dbReference>
<dbReference type="OrthoDB" id="6093671at2759"/>
<dbReference type="GO" id="GO:0000049">
    <property type="term" value="F:tRNA binding"/>
    <property type="evidence" value="ECO:0007669"/>
    <property type="project" value="UniProtKB-KW"/>
</dbReference>
<name>A0A4S4M5M1_9AGAM</name>